<keyword evidence="1" id="KW-0472">Membrane</keyword>
<proteinExistence type="predicted"/>
<feature type="transmembrane region" description="Helical" evidence="1">
    <location>
        <begin position="92"/>
        <end position="112"/>
    </location>
</feature>
<keyword evidence="3" id="KW-1185">Reference proteome</keyword>
<evidence type="ECO:0000313" key="3">
    <source>
        <dbReference type="Proteomes" id="UP000557688"/>
    </source>
</evidence>
<sequence>MDNPDLDLKRLEDRLREFLGRPVELAGAAALCALLAGTLPYAHRDHTFNASMSQYGFDGFAVLGFLLYATVFAYGLAFLGRLRPQLGLPCFWCDRASFWLTLFALVRTYVFLEQVEVSSGGFFFFGWSSSISFSPAIGVLFLALAPILLWRARTVEKRSASPDAIAAPAGGEMP</sequence>
<feature type="transmembrane region" description="Helical" evidence="1">
    <location>
        <begin position="124"/>
        <end position="150"/>
    </location>
</feature>
<gene>
    <name evidence="2" type="ORF">FHR90_000690</name>
</gene>
<name>A0A839USV9_9PROT</name>
<dbReference type="RefSeq" id="WP_183274752.1">
    <property type="nucleotide sequence ID" value="NZ_JACHXV010000002.1"/>
</dbReference>
<reference evidence="2 3" key="1">
    <citation type="submission" date="2020-08" db="EMBL/GenBank/DDBJ databases">
        <title>Genomic Encyclopedia of Type Strains, Phase III (KMG-III): the genomes of soil and plant-associated and newly described type strains.</title>
        <authorList>
            <person name="Whitman W."/>
        </authorList>
    </citation>
    <scope>NUCLEOTIDE SEQUENCE [LARGE SCALE GENOMIC DNA]</scope>
    <source>
        <strain evidence="2 3">CECT 8088</strain>
    </source>
</reference>
<protein>
    <submittedName>
        <fullName evidence="2">Uncharacterized protein</fullName>
    </submittedName>
</protein>
<dbReference type="AlphaFoldDB" id="A0A839USV9"/>
<comment type="caution">
    <text evidence="2">The sequence shown here is derived from an EMBL/GenBank/DDBJ whole genome shotgun (WGS) entry which is preliminary data.</text>
</comment>
<evidence type="ECO:0000256" key="1">
    <source>
        <dbReference type="SAM" id="Phobius"/>
    </source>
</evidence>
<keyword evidence="1" id="KW-0812">Transmembrane</keyword>
<feature type="transmembrane region" description="Helical" evidence="1">
    <location>
        <begin position="59"/>
        <end position="80"/>
    </location>
</feature>
<organism evidence="2 3">
    <name type="scientific">Endobacter medicaginis</name>
    <dbReference type="NCBI Taxonomy" id="1181271"/>
    <lineage>
        <taxon>Bacteria</taxon>
        <taxon>Pseudomonadati</taxon>
        <taxon>Pseudomonadota</taxon>
        <taxon>Alphaproteobacteria</taxon>
        <taxon>Acetobacterales</taxon>
        <taxon>Acetobacteraceae</taxon>
        <taxon>Endobacter</taxon>
    </lineage>
</organism>
<accession>A0A839USV9</accession>
<dbReference type="Proteomes" id="UP000557688">
    <property type="component" value="Unassembled WGS sequence"/>
</dbReference>
<feature type="transmembrane region" description="Helical" evidence="1">
    <location>
        <begin position="18"/>
        <end position="39"/>
    </location>
</feature>
<keyword evidence="1" id="KW-1133">Transmembrane helix</keyword>
<dbReference type="EMBL" id="JACHXV010000002">
    <property type="protein sequence ID" value="MBB3172876.1"/>
    <property type="molecule type" value="Genomic_DNA"/>
</dbReference>
<evidence type="ECO:0000313" key="2">
    <source>
        <dbReference type="EMBL" id="MBB3172876.1"/>
    </source>
</evidence>